<dbReference type="EMBL" id="CM035413">
    <property type="protein sequence ID" value="KAH7431218.1"/>
    <property type="molecule type" value="Genomic_DNA"/>
</dbReference>
<dbReference type="AlphaFoldDB" id="A0A8T2U944"/>
<dbReference type="Proteomes" id="UP000825935">
    <property type="component" value="Chromosome 8"/>
</dbReference>
<sequence length="126" mass="14147">MSWMGYECTVICYDSGDDFEASSIRPLPSLDTLSKNSRASTVYADSVTGLYPFSSFQIDDQHGLGSCVYKRRNSSSRWSEEATHLYPIYEADEDAVEEDDDFSGSTPIARFFKSCLIQFAFIIDSS</sequence>
<proteinExistence type="predicted"/>
<evidence type="ECO:0000313" key="2">
    <source>
        <dbReference type="Proteomes" id="UP000825935"/>
    </source>
</evidence>
<keyword evidence="2" id="KW-1185">Reference proteome</keyword>
<accession>A0A8T2U944</accession>
<reference evidence="1" key="1">
    <citation type="submission" date="2021-08" db="EMBL/GenBank/DDBJ databases">
        <title>WGS assembly of Ceratopteris richardii.</title>
        <authorList>
            <person name="Marchant D.B."/>
            <person name="Chen G."/>
            <person name="Jenkins J."/>
            <person name="Shu S."/>
            <person name="Leebens-Mack J."/>
            <person name="Grimwood J."/>
            <person name="Schmutz J."/>
            <person name="Soltis P."/>
            <person name="Soltis D."/>
            <person name="Chen Z.-H."/>
        </authorList>
    </citation>
    <scope>NUCLEOTIDE SEQUENCE</scope>
    <source>
        <strain evidence="1">Whitten #5841</strain>
        <tissue evidence="1">Leaf</tissue>
    </source>
</reference>
<comment type="caution">
    <text evidence="1">The sequence shown here is derived from an EMBL/GenBank/DDBJ whole genome shotgun (WGS) entry which is preliminary data.</text>
</comment>
<organism evidence="1 2">
    <name type="scientific">Ceratopteris richardii</name>
    <name type="common">Triangle waterfern</name>
    <dbReference type="NCBI Taxonomy" id="49495"/>
    <lineage>
        <taxon>Eukaryota</taxon>
        <taxon>Viridiplantae</taxon>
        <taxon>Streptophyta</taxon>
        <taxon>Embryophyta</taxon>
        <taxon>Tracheophyta</taxon>
        <taxon>Polypodiopsida</taxon>
        <taxon>Polypodiidae</taxon>
        <taxon>Polypodiales</taxon>
        <taxon>Pteridineae</taxon>
        <taxon>Pteridaceae</taxon>
        <taxon>Parkerioideae</taxon>
        <taxon>Ceratopteris</taxon>
    </lineage>
</organism>
<evidence type="ECO:0000313" key="1">
    <source>
        <dbReference type="EMBL" id="KAH7431218.1"/>
    </source>
</evidence>
<protein>
    <submittedName>
        <fullName evidence="1">Uncharacterized protein</fullName>
    </submittedName>
</protein>
<gene>
    <name evidence="1" type="ORF">KP509_08G037000</name>
</gene>
<name>A0A8T2U944_CERRI</name>